<dbReference type="Proteomes" id="UP000327157">
    <property type="component" value="Chromosome 9"/>
</dbReference>
<proteinExistence type="predicted"/>
<name>A0A5N5GB07_9ROSA</name>
<comment type="caution">
    <text evidence="1">The sequence shown here is derived from an EMBL/GenBank/DDBJ whole genome shotgun (WGS) entry which is preliminary data.</text>
</comment>
<reference evidence="1 2" key="3">
    <citation type="submission" date="2019-11" db="EMBL/GenBank/DDBJ databases">
        <title>A de novo genome assembly of a pear dwarfing rootstock.</title>
        <authorList>
            <person name="Wang F."/>
            <person name="Wang J."/>
            <person name="Li S."/>
            <person name="Zhang Y."/>
            <person name="Fang M."/>
            <person name="Ma L."/>
            <person name="Zhao Y."/>
            <person name="Jiang S."/>
        </authorList>
    </citation>
    <scope>NUCLEOTIDE SEQUENCE [LARGE SCALE GENOMIC DNA]</scope>
    <source>
        <strain evidence="1">S2</strain>
        <tissue evidence="1">Leaf</tissue>
    </source>
</reference>
<gene>
    <name evidence="1" type="ORF">D8674_034912</name>
</gene>
<dbReference type="AlphaFoldDB" id="A0A5N5GB07"/>
<evidence type="ECO:0000313" key="2">
    <source>
        <dbReference type="Proteomes" id="UP000327157"/>
    </source>
</evidence>
<keyword evidence="2" id="KW-1185">Reference proteome</keyword>
<evidence type="ECO:0000313" key="1">
    <source>
        <dbReference type="EMBL" id="KAB2612596.1"/>
    </source>
</evidence>
<dbReference type="EMBL" id="SMOL01000458">
    <property type="protein sequence ID" value="KAB2612596.1"/>
    <property type="molecule type" value="Genomic_DNA"/>
</dbReference>
<reference evidence="2" key="2">
    <citation type="submission" date="2019-10" db="EMBL/GenBank/DDBJ databases">
        <title>A de novo genome assembly of a pear dwarfing rootstock.</title>
        <authorList>
            <person name="Wang F."/>
            <person name="Wang J."/>
            <person name="Li S."/>
            <person name="Zhang Y."/>
            <person name="Fang M."/>
            <person name="Ma L."/>
            <person name="Zhao Y."/>
            <person name="Jiang S."/>
        </authorList>
    </citation>
    <scope>NUCLEOTIDE SEQUENCE [LARGE SCALE GENOMIC DNA]</scope>
</reference>
<organism evidence="1 2">
    <name type="scientific">Pyrus ussuriensis x Pyrus communis</name>
    <dbReference type="NCBI Taxonomy" id="2448454"/>
    <lineage>
        <taxon>Eukaryota</taxon>
        <taxon>Viridiplantae</taxon>
        <taxon>Streptophyta</taxon>
        <taxon>Embryophyta</taxon>
        <taxon>Tracheophyta</taxon>
        <taxon>Spermatophyta</taxon>
        <taxon>Magnoliopsida</taxon>
        <taxon>eudicotyledons</taxon>
        <taxon>Gunneridae</taxon>
        <taxon>Pentapetalae</taxon>
        <taxon>rosids</taxon>
        <taxon>fabids</taxon>
        <taxon>Rosales</taxon>
        <taxon>Rosaceae</taxon>
        <taxon>Amygdaloideae</taxon>
        <taxon>Maleae</taxon>
        <taxon>Pyrus</taxon>
    </lineage>
</organism>
<sequence length="70" mass="7905">MLSWYPELSVHCDSMNVLGLHDFVLPSEFLGSFAGNSIYQDSTFGHSSVKIQPLGITRNLFFVNKYVDFS</sequence>
<reference evidence="1 2" key="1">
    <citation type="submission" date="2019-09" db="EMBL/GenBank/DDBJ databases">
        <authorList>
            <person name="Ou C."/>
        </authorList>
    </citation>
    <scope>NUCLEOTIDE SEQUENCE [LARGE SCALE GENOMIC DNA]</scope>
    <source>
        <strain evidence="1">S2</strain>
        <tissue evidence="1">Leaf</tissue>
    </source>
</reference>
<protein>
    <submittedName>
        <fullName evidence="1">Uncharacterized protein</fullName>
    </submittedName>
</protein>
<accession>A0A5N5GB07</accession>